<dbReference type="SUPFAM" id="SSF51735">
    <property type="entry name" value="NAD(P)-binding Rossmann-fold domains"/>
    <property type="match status" value="1"/>
</dbReference>
<gene>
    <name evidence="3" type="ORF">FHR04_10255</name>
    <name evidence="2" type="ORF">HNQ04_001709</name>
</gene>
<evidence type="ECO:0000313" key="5">
    <source>
        <dbReference type="Proteomes" id="UP000629870"/>
    </source>
</evidence>
<dbReference type="RefSeq" id="WP_139402971.1">
    <property type="nucleotide sequence ID" value="NZ_JACHEW010000007.1"/>
</dbReference>
<feature type="domain" description="Quinate/shikimate 5-dehydrogenase/glutamyl-tRNA reductase" evidence="1">
    <location>
        <begin position="159"/>
        <end position="258"/>
    </location>
</feature>
<reference evidence="3 4" key="1">
    <citation type="submission" date="2019-06" db="EMBL/GenBank/DDBJ databases">
        <title>Genome sequence of Deinococcus radiopugnans ATCC 19172.</title>
        <authorList>
            <person name="Maclea K.S."/>
            <person name="Maynard C.R."/>
        </authorList>
    </citation>
    <scope>NUCLEOTIDE SEQUENCE [LARGE SCALE GENOMIC DNA]</scope>
    <source>
        <strain evidence="3 4">ATCC 19172</strain>
    </source>
</reference>
<organism evidence="3 4">
    <name type="scientific">Deinococcus radiopugnans ATCC 19172</name>
    <dbReference type="NCBI Taxonomy" id="585398"/>
    <lineage>
        <taxon>Bacteria</taxon>
        <taxon>Thermotogati</taxon>
        <taxon>Deinococcota</taxon>
        <taxon>Deinococci</taxon>
        <taxon>Deinococcales</taxon>
        <taxon>Deinococcaceae</taxon>
        <taxon>Deinococcus</taxon>
    </lineage>
</organism>
<dbReference type="Pfam" id="PF01488">
    <property type="entry name" value="Shikimate_DH"/>
    <property type="match status" value="1"/>
</dbReference>
<dbReference type="OrthoDB" id="9808814at2"/>
<dbReference type="Proteomes" id="UP000313988">
    <property type="component" value="Unassembled WGS sequence"/>
</dbReference>
<dbReference type="Proteomes" id="UP000629870">
    <property type="component" value="Unassembled WGS sequence"/>
</dbReference>
<dbReference type="EMBL" id="JACHEW010000007">
    <property type="protein sequence ID" value="MBB6016458.1"/>
    <property type="molecule type" value="Genomic_DNA"/>
</dbReference>
<evidence type="ECO:0000313" key="4">
    <source>
        <dbReference type="Proteomes" id="UP000313988"/>
    </source>
</evidence>
<proteinExistence type="predicted"/>
<dbReference type="InterPro" id="IPR006151">
    <property type="entry name" value="Shikm_DH/Glu-tRNA_Rdtase"/>
</dbReference>
<sequence>MNTDQCTPEQQRHPVAFLVHPRTDVARDLGGVCRPLGWVPNAVYEGLMRRVRLPSAVTGTLRYADAPGFRAGWLITVPLTPSELLSGSRRVRDTIDRAVSRARDLGARTVGLGALTAPATAGGAALRHRPDIGITNGNAFTAAVTFQGVLRLLRQCAPDARVAVVGASGSVGTPLTGLLARQTAQPLLLVGRNRKRLDALAATLEPGRAQLSTTLDDLRRADVVVLLTSAADALLDSRHLKAGAIVLDDTQPRNTRPELLLARPDVRIVDGGLVSVPGIVRRGYIGLPPGIAYACLAETLLLGLAGHQGHFALGTPSVGQAEHMLGLAHRFAHLGFTLAPPHTFGQPVNLNRRFEDPLPTALPTDSAASVAGTALA</sequence>
<accession>A0A5C4Y5X8</accession>
<dbReference type="Gene3D" id="3.40.50.720">
    <property type="entry name" value="NAD(P)-binding Rossmann-like Domain"/>
    <property type="match status" value="1"/>
</dbReference>
<keyword evidence="5" id="KW-1185">Reference proteome</keyword>
<protein>
    <submittedName>
        <fullName evidence="2">Amino acid dehydrogenase</fullName>
    </submittedName>
    <submittedName>
        <fullName evidence="3">Semialdehyde dehydrogenase</fullName>
    </submittedName>
</protein>
<reference evidence="2 5" key="2">
    <citation type="submission" date="2020-08" db="EMBL/GenBank/DDBJ databases">
        <title>Genomic Encyclopedia of Type Strains, Phase IV (KMG-IV): sequencing the most valuable type-strain genomes for metagenomic binning, comparative biology and taxonomic classification.</title>
        <authorList>
            <person name="Goeker M."/>
        </authorList>
    </citation>
    <scope>NUCLEOTIDE SEQUENCE [LARGE SCALE GENOMIC DNA]</scope>
    <source>
        <strain evidence="2 5">DSM 12027</strain>
    </source>
</reference>
<name>A0A5C4Y5X8_9DEIO</name>
<dbReference type="AlphaFoldDB" id="A0A5C4Y5X8"/>
<evidence type="ECO:0000313" key="2">
    <source>
        <dbReference type="EMBL" id="MBB6016458.1"/>
    </source>
</evidence>
<dbReference type="InterPro" id="IPR036291">
    <property type="entry name" value="NAD(P)-bd_dom_sf"/>
</dbReference>
<dbReference type="EMBL" id="VDMO01000009">
    <property type="protein sequence ID" value="TNM71198.1"/>
    <property type="molecule type" value="Genomic_DNA"/>
</dbReference>
<comment type="caution">
    <text evidence="3">The sequence shown here is derived from an EMBL/GenBank/DDBJ whole genome shotgun (WGS) entry which is preliminary data.</text>
</comment>
<evidence type="ECO:0000259" key="1">
    <source>
        <dbReference type="Pfam" id="PF01488"/>
    </source>
</evidence>
<evidence type="ECO:0000313" key="3">
    <source>
        <dbReference type="EMBL" id="TNM71198.1"/>
    </source>
</evidence>